<reference evidence="2 3" key="1">
    <citation type="journal article" date="2018" name="Sci. Rep.">
        <title>Raphidocelis subcapitata (=Pseudokirchneriella subcapitata) provides an insight into genome evolution and environmental adaptations in the Sphaeropleales.</title>
        <authorList>
            <person name="Suzuki S."/>
            <person name="Yamaguchi H."/>
            <person name="Nakajima N."/>
            <person name="Kawachi M."/>
        </authorList>
    </citation>
    <scope>NUCLEOTIDE SEQUENCE [LARGE SCALE GENOMIC DNA]</scope>
    <source>
        <strain evidence="2 3">NIES-35</strain>
    </source>
</reference>
<accession>A0A2V0PKY0</accession>
<dbReference type="OrthoDB" id="411785at2759"/>
<dbReference type="PANTHER" id="PTHR35866:SF1">
    <property type="entry name" value="YKGJ FAMILY CYSTEINE CLUSTER PROTEIN"/>
    <property type="match status" value="1"/>
</dbReference>
<evidence type="ECO:0000256" key="1">
    <source>
        <dbReference type="SAM" id="MobiDB-lite"/>
    </source>
</evidence>
<organism evidence="2 3">
    <name type="scientific">Raphidocelis subcapitata</name>
    <dbReference type="NCBI Taxonomy" id="307507"/>
    <lineage>
        <taxon>Eukaryota</taxon>
        <taxon>Viridiplantae</taxon>
        <taxon>Chlorophyta</taxon>
        <taxon>core chlorophytes</taxon>
        <taxon>Chlorophyceae</taxon>
        <taxon>CS clade</taxon>
        <taxon>Sphaeropleales</taxon>
        <taxon>Selenastraceae</taxon>
        <taxon>Raphidocelis</taxon>
    </lineage>
</organism>
<dbReference type="PANTHER" id="PTHR35866">
    <property type="entry name" value="PUTATIVE-RELATED"/>
    <property type="match status" value="1"/>
</dbReference>
<evidence type="ECO:0000313" key="3">
    <source>
        <dbReference type="Proteomes" id="UP000247498"/>
    </source>
</evidence>
<feature type="region of interest" description="Disordered" evidence="1">
    <location>
        <begin position="48"/>
        <end position="79"/>
    </location>
</feature>
<keyword evidence="3" id="KW-1185">Reference proteome</keyword>
<feature type="region of interest" description="Disordered" evidence="1">
    <location>
        <begin position="1"/>
        <end position="28"/>
    </location>
</feature>
<feature type="region of interest" description="Disordered" evidence="1">
    <location>
        <begin position="231"/>
        <end position="262"/>
    </location>
</feature>
<feature type="compositionally biased region" description="Pro residues" evidence="1">
    <location>
        <begin position="63"/>
        <end position="76"/>
    </location>
</feature>
<gene>
    <name evidence="2" type="ORF">Rsub_13165</name>
</gene>
<dbReference type="Proteomes" id="UP000247498">
    <property type="component" value="Unassembled WGS sequence"/>
</dbReference>
<dbReference type="AlphaFoldDB" id="A0A2V0PKY0"/>
<comment type="caution">
    <text evidence="2">The sequence shown here is derived from an EMBL/GenBank/DDBJ whole genome shotgun (WGS) entry which is preliminary data.</text>
</comment>
<protein>
    <recommendedName>
        <fullName evidence="4">Zinc/iron-chelating domain-containing protein</fullName>
    </recommendedName>
</protein>
<dbReference type="Pfam" id="PF03692">
    <property type="entry name" value="CxxCxxCC"/>
    <property type="match status" value="1"/>
</dbReference>
<sequence length="262" mass="27901">MQRAVSGRAARLVSGRQLSPGSSLPACSRTSSRAARLFIARGVGGSADAAGGDGGGDAAAGAPAPPPLSTPPPPLPAGIEPALAPFASQIAGRRFLCTLCGKCCTGDGNVWVSEAPEAARIAEHLGLPLPKFYELYCQQYSRVPGWRLLKNDPNSKEAQHCIFLAPDNSCRIHAVRPLQCSTYPWWPELTDVSQWEIEKREICEGFDHPDAPEMDAPALAAAAEQLRAATVHDLQRKLATPPPKKGKGKGPPLQWPWPPQVP</sequence>
<dbReference type="InParanoid" id="A0A2V0PKY0"/>
<feature type="compositionally biased region" description="Pro residues" evidence="1">
    <location>
        <begin position="253"/>
        <end position="262"/>
    </location>
</feature>
<evidence type="ECO:0008006" key="4">
    <source>
        <dbReference type="Google" id="ProtNLM"/>
    </source>
</evidence>
<proteinExistence type="predicted"/>
<name>A0A2V0PKY0_9CHLO</name>
<evidence type="ECO:0000313" key="2">
    <source>
        <dbReference type="EMBL" id="GBG00422.1"/>
    </source>
</evidence>
<dbReference type="InterPro" id="IPR005358">
    <property type="entry name" value="Puta_zinc/iron-chelating_dom"/>
</dbReference>
<dbReference type="EMBL" id="BDRX01000223">
    <property type="protein sequence ID" value="GBG00422.1"/>
    <property type="molecule type" value="Genomic_DNA"/>
</dbReference>